<dbReference type="EMBL" id="MU155377">
    <property type="protein sequence ID" value="KAF9474468.1"/>
    <property type="molecule type" value="Genomic_DNA"/>
</dbReference>
<name>A0A9P5YRC3_9AGAR</name>
<keyword evidence="2" id="KW-1185">Reference proteome</keyword>
<dbReference type="PANTHER" id="PTHR48471:SF1">
    <property type="entry name" value="DDE TNP4 DOMAIN-CONTAINING PROTEIN"/>
    <property type="match status" value="1"/>
</dbReference>
<evidence type="ECO:0000313" key="1">
    <source>
        <dbReference type="EMBL" id="KAF9474468.1"/>
    </source>
</evidence>
<comment type="caution">
    <text evidence="1">The sequence shown here is derived from an EMBL/GenBank/DDBJ whole genome shotgun (WGS) entry which is preliminary data.</text>
</comment>
<organism evidence="1 2">
    <name type="scientific">Pholiota conissans</name>
    <dbReference type="NCBI Taxonomy" id="109636"/>
    <lineage>
        <taxon>Eukaryota</taxon>
        <taxon>Fungi</taxon>
        <taxon>Dikarya</taxon>
        <taxon>Basidiomycota</taxon>
        <taxon>Agaricomycotina</taxon>
        <taxon>Agaricomycetes</taxon>
        <taxon>Agaricomycetidae</taxon>
        <taxon>Agaricales</taxon>
        <taxon>Agaricineae</taxon>
        <taxon>Strophariaceae</taxon>
        <taxon>Pholiota</taxon>
    </lineage>
</organism>
<gene>
    <name evidence="1" type="ORF">BDN70DRAFT_884771</name>
</gene>
<dbReference type="Proteomes" id="UP000807469">
    <property type="component" value="Unassembled WGS sequence"/>
</dbReference>
<protein>
    <submittedName>
        <fullName evidence="1">Uncharacterized protein</fullName>
    </submittedName>
</protein>
<dbReference type="OrthoDB" id="78198at2759"/>
<dbReference type="PANTHER" id="PTHR48471">
    <property type="entry name" value="DDE TNP4 DOMAIN-CONTAINING PROTEIN"/>
    <property type="match status" value="1"/>
</dbReference>
<evidence type="ECO:0000313" key="2">
    <source>
        <dbReference type="Proteomes" id="UP000807469"/>
    </source>
</evidence>
<dbReference type="AlphaFoldDB" id="A0A9P5YRC3"/>
<sequence>MASVENEAFLQALLLETEEDEAEEQLEELALALGATLLYGAEESRRLRSERRRERRLYLVRRDLLPNPRAATPWQKLYAGENNRAYITTMAVDVPTFQFILKQGFEEQWNTTPIPRNDVSPTADPTPYRRSLDAAGALGLILHY</sequence>
<reference evidence="1" key="1">
    <citation type="submission" date="2020-11" db="EMBL/GenBank/DDBJ databases">
        <authorList>
            <consortium name="DOE Joint Genome Institute"/>
            <person name="Ahrendt S."/>
            <person name="Riley R."/>
            <person name="Andreopoulos W."/>
            <person name="Labutti K."/>
            <person name="Pangilinan J."/>
            <person name="Ruiz-Duenas F.J."/>
            <person name="Barrasa J.M."/>
            <person name="Sanchez-Garcia M."/>
            <person name="Camarero S."/>
            <person name="Miyauchi S."/>
            <person name="Serrano A."/>
            <person name="Linde D."/>
            <person name="Babiker R."/>
            <person name="Drula E."/>
            <person name="Ayuso-Fernandez I."/>
            <person name="Pacheco R."/>
            <person name="Padilla G."/>
            <person name="Ferreira P."/>
            <person name="Barriuso J."/>
            <person name="Kellner H."/>
            <person name="Castanera R."/>
            <person name="Alfaro M."/>
            <person name="Ramirez L."/>
            <person name="Pisabarro A.G."/>
            <person name="Kuo A."/>
            <person name="Tritt A."/>
            <person name="Lipzen A."/>
            <person name="He G."/>
            <person name="Yan M."/>
            <person name="Ng V."/>
            <person name="Cullen D."/>
            <person name="Martin F."/>
            <person name="Rosso M.-N."/>
            <person name="Henrissat B."/>
            <person name="Hibbett D."/>
            <person name="Martinez A.T."/>
            <person name="Grigoriev I.V."/>
        </authorList>
    </citation>
    <scope>NUCLEOTIDE SEQUENCE</scope>
    <source>
        <strain evidence="1">CIRM-BRFM 674</strain>
    </source>
</reference>
<proteinExistence type="predicted"/>
<accession>A0A9P5YRC3</accession>